<dbReference type="InterPro" id="IPR005352">
    <property type="entry name" value="Erg28"/>
</dbReference>
<sequence>MASSIPNFLSFDDGLLPKWLFLIASVSSIYTVQSYISLRGAREVYAAPTTMITPLSARTFGTWTALSSVVRLYAAFNIHNRAVYELAMWTFAIAILHFGSEYVYFRTARLSRGLASPMVVASSSLVWMLAQQEWYVR</sequence>
<feature type="transmembrane region" description="Helical" evidence="13">
    <location>
        <begin position="20"/>
        <end position="38"/>
    </location>
</feature>
<keyword evidence="4 13" id="KW-0812">Transmembrane</keyword>
<evidence type="ECO:0000256" key="8">
    <source>
        <dbReference type="ARBA" id="ARBA00023011"/>
    </source>
</evidence>
<keyword evidence="10 13" id="KW-0472">Membrane</keyword>
<dbReference type="RefSeq" id="XP_033591399.1">
    <property type="nucleotide sequence ID" value="XM_033735200.1"/>
</dbReference>
<proteinExistence type="inferred from homology"/>
<keyword evidence="11" id="KW-1207">Sterol metabolism</keyword>
<evidence type="ECO:0000313" key="14">
    <source>
        <dbReference type="EMBL" id="KAF2484830.1"/>
    </source>
</evidence>
<keyword evidence="12" id="KW-0753">Steroid metabolism</keyword>
<dbReference type="GO" id="GO:0016126">
    <property type="term" value="P:sterol biosynthetic process"/>
    <property type="evidence" value="ECO:0007669"/>
    <property type="project" value="UniProtKB-KW"/>
</dbReference>
<dbReference type="Proteomes" id="UP000799767">
    <property type="component" value="Unassembled WGS sequence"/>
</dbReference>
<evidence type="ECO:0000256" key="12">
    <source>
        <dbReference type="ARBA" id="ARBA00023221"/>
    </source>
</evidence>
<dbReference type="AlphaFoldDB" id="A0A6A6PXJ3"/>
<keyword evidence="6" id="KW-0752">Steroid biosynthesis</keyword>
<organism evidence="14 15">
    <name type="scientific">Neohortaea acidophila</name>
    <dbReference type="NCBI Taxonomy" id="245834"/>
    <lineage>
        <taxon>Eukaryota</taxon>
        <taxon>Fungi</taxon>
        <taxon>Dikarya</taxon>
        <taxon>Ascomycota</taxon>
        <taxon>Pezizomycotina</taxon>
        <taxon>Dothideomycetes</taxon>
        <taxon>Dothideomycetidae</taxon>
        <taxon>Mycosphaerellales</taxon>
        <taxon>Teratosphaeriaceae</taxon>
        <taxon>Neohortaea</taxon>
    </lineage>
</organism>
<dbReference type="GO" id="GO:0005789">
    <property type="term" value="C:endoplasmic reticulum membrane"/>
    <property type="evidence" value="ECO:0007669"/>
    <property type="project" value="UniProtKB-SubCell"/>
</dbReference>
<evidence type="ECO:0000256" key="6">
    <source>
        <dbReference type="ARBA" id="ARBA00022955"/>
    </source>
</evidence>
<accession>A0A6A6PXJ3</accession>
<evidence type="ECO:0000256" key="3">
    <source>
        <dbReference type="ARBA" id="ARBA00022516"/>
    </source>
</evidence>
<keyword evidence="15" id="KW-1185">Reference proteome</keyword>
<keyword evidence="9" id="KW-0443">Lipid metabolism</keyword>
<reference evidence="14" key="1">
    <citation type="journal article" date="2020" name="Stud. Mycol.">
        <title>101 Dothideomycetes genomes: a test case for predicting lifestyles and emergence of pathogens.</title>
        <authorList>
            <person name="Haridas S."/>
            <person name="Albert R."/>
            <person name="Binder M."/>
            <person name="Bloem J."/>
            <person name="Labutti K."/>
            <person name="Salamov A."/>
            <person name="Andreopoulos B."/>
            <person name="Baker S."/>
            <person name="Barry K."/>
            <person name="Bills G."/>
            <person name="Bluhm B."/>
            <person name="Cannon C."/>
            <person name="Castanera R."/>
            <person name="Culley D."/>
            <person name="Daum C."/>
            <person name="Ezra D."/>
            <person name="Gonzalez J."/>
            <person name="Henrissat B."/>
            <person name="Kuo A."/>
            <person name="Liang C."/>
            <person name="Lipzen A."/>
            <person name="Lutzoni F."/>
            <person name="Magnuson J."/>
            <person name="Mondo S."/>
            <person name="Nolan M."/>
            <person name="Ohm R."/>
            <person name="Pangilinan J."/>
            <person name="Park H.-J."/>
            <person name="Ramirez L."/>
            <person name="Alfaro M."/>
            <person name="Sun H."/>
            <person name="Tritt A."/>
            <person name="Yoshinaga Y."/>
            <person name="Zwiers L.-H."/>
            <person name="Turgeon B."/>
            <person name="Goodwin S."/>
            <person name="Spatafora J."/>
            <person name="Crous P."/>
            <person name="Grigoriev I."/>
        </authorList>
    </citation>
    <scope>NUCLEOTIDE SEQUENCE</scope>
    <source>
        <strain evidence="14">CBS 113389</strain>
    </source>
</reference>
<protein>
    <submittedName>
        <fullName evidence="14">Ergosterol 28</fullName>
    </submittedName>
</protein>
<evidence type="ECO:0000256" key="9">
    <source>
        <dbReference type="ARBA" id="ARBA00023098"/>
    </source>
</evidence>
<feature type="transmembrane region" description="Helical" evidence="13">
    <location>
        <begin position="45"/>
        <end position="66"/>
    </location>
</feature>
<comment type="similarity">
    <text evidence="2">Belongs to the ERG28 family.</text>
</comment>
<comment type="subcellular location">
    <subcellularLocation>
        <location evidence="1">Endoplasmic reticulum membrane</location>
        <topology evidence="1">Multi-pass membrane protein</topology>
    </subcellularLocation>
</comment>
<evidence type="ECO:0000256" key="11">
    <source>
        <dbReference type="ARBA" id="ARBA00023166"/>
    </source>
</evidence>
<keyword evidence="5" id="KW-0256">Endoplasmic reticulum</keyword>
<evidence type="ECO:0000256" key="2">
    <source>
        <dbReference type="ARBA" id="ARBA00005377"/>
    </source>
</evidence>
<evidence type="ECO:0000256" key="5">
    <source>
        <dbReference type="ARBA" id="ARBA00022824"/>
    </source>
</evidence>
<dbReference type="OrthoDB" id="6485510at2759"/>
<dbReference type="Pfam" id="PF03694">
    <property type="entry name" value="Erg28"/>
    <property type="match status" value="1"/>
</dbReference>
<evidence type="ECO:0000313" key="15">
    <source>
        <dbReference type="Proteomes" id="UP000799767"/>
    </source>
</evidence>
<feature type="transmembrane region" description="Helical" evidence="13">
    <location>
        <begin position="86"/>
        <end position="105"/>
    </location>
</feature>
<keyword evidence="8" id="KW-0756">Sterol biosynthesis</keyword>
<keyword evidence="3" id="KW-0444">Lipid biosynthesis</keyword>
<keyword evidence="7 13" id="KW-1133">Transmembrane helix</keyword>
<dbReference type="EMBL" id="MU001633">
    <property type="protein sequence ID" value="KAF2484830.1"/>
    <property type="molecule type" value="Genomic_DNA"/>
</dbReference>
<evidence type="ECO:0000256" key="13">
    <source>
        <dbReference type="SAM" id="Phobius"/>
    </source>
</evidence>
<dbReference type="PANTHER" id="PTHR15451:SF19">
    <property type="entry name" value="ERGOSTEROL BIOSYNTHETIC PROTEIN 28 HOMOLOG"/>
    <property type="match status" value="1"/>
</dbReference>
<dbReference type="PANTHER" id="PTHR15451">
    <property type="entry name" value="ERGOSTEROL BIOSYNTHETIC PROTEIN 28-RELATED"/>
    <property type="match status" value="1"/>
</dbReference>
<dbReference type="GeneID" id="54476202"/>
<dbReference type="GO" id="GO:0030674">
    <property type="term" value="F:protein-macromolecule adaptor activity"/>
    <property type="evidence" value="ECO:0007669"/>
    <property type="project" value="TreeGrafter"/>
</dbReference>
<evidence type="ECO:0000256" key="1">
    <source>
        <dbReference type="ARBA" id="ARBA00004477"/>
    </source>
</evidence>
<gene>
    <name evidence="14" type="ORF">BDY17DRAFT_308322</name>
</gene>
<evidence type="ECO:0000256" key="7">
    <source>
        <dbReference type="ARBA" id="ARBA00022989"/>
    </source>
</evidence>
<evidence type="ECO:0000256" key="10">
    <source>
        <dbReference type="ARBA" id="ARBA00023136"/>
    </source>
</evidence>
<name>A0A6A6PXJ3_9PEZI</name>
<evidence type="ECO:0000256" key="4">
    <source>
        <dbReference type="ARBA" id="ARBA00022692"/>
    </source>
</evidence>